<evidence type="ECO:0000313" key="2">
    <source>
        <dbReference type="EMBL" id="ADU65136.1"/>
    </source>
</evidence>
<dbReference type="Proteomes" id="UP000002572">
    <property type="component" value="Chromosome"/>
</dbReference>
<dbReference type="eggNOG" id="COG3381">
    <property type="taxonomic scope" value="Bacteria"/>
</dbReference>
<dbReference type="PANTHER" id="PTHR34227">
    <property type="entry name" value="CHAPERONE PROTEIN YCDY"/>
    <property type="match status" value="1"/>
</dbReference>
<dbReference type="Gene3D" id="1.10.3480.10">
    <property type="entry name" value="TorD-like"/>
    <property type="match status" value="1"/>
</dbReference>
<evidence type="ECO:0000313" key="3">
    <source>
        <dbReference type="Proteomes" id="UP000002572"/>
    </source>
</evidence>
<dbReference type="STRING" id="653733.Selin_0380"/>
<dbReference type="Pfam" id="PF02613">
    <property type="entry name" value="Nitrate_red_del"/>
    <property type="match status" value="1"/>
</dbReference>
<name>E6W758_DESIS</name>
<dbReference type="InParanoid" id="E6W758"/>
<dbReference type="InterPro" id="IPR050289">
    <property type="entry name" value="TorD/DmsD_chaperones"/>
</dbReference>
<dbReference type="SUPFAM" id="SSF89155">
    <property type="entry name" value="TorD-like"/>
    <property type="match status" value="1"/>
</dbReference>
<accession>E6W758</accession>
<sequence>MLRRKLFYMGDSHVEIFEYAQYEAQRANGFKLLAALFYEPEKELFTSEKIFAQLTEIVKKVCPDELKFFTALEPALQKYHDQELLVEYAQLFVGPAELIAPPYGSVYLDEERQLMGDSTLEVIKIYRENGLSIDGSFKDAPDHIVAELEFMYYLLFQEAQYLQINDLQKAQNISLTQQMFLDNFLLPWLKPFCENILNGTDNEFYCALAKALRAYAESTHWTKQSPFE</sequence>
<proteinExistence type="predicted"/>
<dbReference type="KEGG" id="din:Selin_0380"/>
<organism evidence="2 3">
    <name type="scientific">Desulfurispirillum indicum (strain ATCC BAA-1389 / DSM 22839 / S5)</name>
    <dbReference type="NCBI Taxonomy" id="653733"/>
    <lineage>
        <taxon>Bacteria</taxon>
        <taxon>Pseudomonadati</taxon>
        <taxon>Chrysiogenota</taxon>
        <taxon>Chrysiogenia</taxon>
        <taxon>Chrysiogenales</taxon>
        <taxon>Chrysiogenaceae</taxon>
        <taxon>Desulfurispirillum</taxon>
    </lineage>
</organism>
<evidence type="ECO:0000256" key="1">
    <source>
        <dbReference type="ARBA" id="ARBA00023186"/>
    </source>
</evidence>
<reference evidence="2 3" key="1">
    <citation type="submission" date="2010-12" db="EMBL/GenBank/DDBJ databases">
        <title>Complete sequence of Desulfurispirillum indicum S5.</title>
        <authorList>
            <consortium name="US DOE Joint Genome Institute"/>
            <person name="Lucas S."/>
            <person name="Copeland A."/>
            <person name="Lapidus A."/>
            <person name="Cheng J.-F."/>
            <person name="Goodwin L."/>
            <person name="Pitluck S."/>
            <person name="Chertkov O."/>
            <person name="Held B."/>
            <person name="Detter J.C."/>
            <person name="Han C."/>
            <person name="Tapia R."/>
            <person name="Land M."/>
            <person name="Hauser L."/>
            <person name="Kyrpides N."/>
            <person name="Ivanova N."/>
            <person name="Mikhailova N."/>
            <person name="Haggblom M."/>
            <person name="Rauschenbach I."/>
            <person name="Bini E."/>
            <person name="Woyke T."/>
        </authorList>
    </citation>
    <scope>NUCLEOTIDE SEQUENCE [LARGE SCALE GENOMIC DNA]</scope>
    <source>
        <strain evidence="3">ATCC BAA-1389 / DSM 22839 / S5</strain>
    </source>
</reference>
<dbReference type="InterPro" id="IPR036411">
    <property type="entry name" value="TorD-like_sf"/>
</dbReference>
<dbReference type="AlphaFoldDB" id="E6W758"/>
<keyword evidence="1" id="KW-0143">Chaperone</keyword>
<dbReference type="HOGENOM" id="CLU_077650_0_2_0"/>
<dbReference type="PANTHER" id="PTHR34227:SF1">
    <property type="entry name" value="DIMETHYL SULFOXIDE REDUCTASE CHAPERONE-RELATED"/>
    <property type="match status" value="1"/>
</dbReference>
<protein>
    <submittedName>
        <fullName evidence="2">Cytoplasmic chaperone TorD family protein</fullName>
    </submittedName>
</protein>
<dbReference type="FunCoup" id="E6W758">
    <property type="interactions" value="12"/>
</dbReference>
<dbReference type="EMBL" id="CP002432">
    <property type="protein sequence ID" value="ADU65136.1"/>
    <property type="molecule type" value="Genomic_DNA"/>
</dbReference>
<keyword evidence="3" id="KW-1185">Reference proteome</keyword>
<gene>
    <name evidence="2" type="ordered locus">Selin_0380</name>
</gene>
<dbReference type="InterPro" id="IPR020945">
    <property type="entry name" value="DMSO/NO3_reduct_chaperone"/>
</dbReference>